<dbReference type="Proteomes" id="UP001603857">
    <property type="component" value="Unassembled WGS sequence"/>
</dbReference>
<proteinExistence type="predicted"/>
<evidence type="ECO:0000313" key="3">
    <source>
        <dbReference type="Proteomes" id="UP001603857"/>
    </source>
</evidence>
<feature type="region of interest" description="Disordered" evidence="1">
    <location>
        <begin position="53"/>
        <end position="153"/>
    </location>
</feature>
<feature type="region of interest" description="Disordered" evidence="1">
    <location>
        <begin position="1"/>
        <end position="29"/>
    </location>
</feature>
<name>A0ABD1L8G1_9FABA</name>
<evidence type="ECO:0000256" key="1">
    <source>
        <dbReference type="SAM" id="MobiDB-lite"/>
    </source>
</evidence>
<feature type="compositionally biased region" description="Acidic residues" evidence="1">
    <location>
        <begin position="99"/>
        <end position="153"/>
    </location>
</feature>
<comment type="caution">
    <text evidence="2">The sequence shown here is derived from an EMBL/GenBank/DDBJ whole genome shotgun (WGS) entry which is preliminary data.</text>
</comment>
<accession>A0ABD1L8G1</accession>
<protein>
    <submittedName>
        <fullName evidence="2">Uncharacterized protein</fullName>
    </submittedName>
</protein>
<keyword evidence="3" id="KW-1185">Reference proteome</keyword>
<evidence type="ECO:0000313" key="2">
    <source>
        <dbReference type="EMBL" id="KAL2319802.1"/>
    </source>
</evidence>
<dbReference type="AlphaFoldDB" id="A0ABD1L8G1"/>
<dbReference type="EMBL" id="JBGMDY010000010">
    <property type="protein sequence ID" value="KAL2319802.1"/>
    <property type="molecule type" value="Genomic_DNA"/>
</dbReference>
<organism evidence="2 3">
    <name type="scientific">Flemingia macrophylla</name>
    <dbReference type="NCBI Taxonomy" id="520843"/>
    <lineage>
        <taxon>Eukaryota</taxon>
        <taxon>Viridiplantae</taxon>
        <taxon>Streptophyta</taxon>
        <taxon>Embryophyta</taxon>
        <taxon>Tracheophyta</taxon>
        <taxon>Spermatophyta</taxon>
        <taxon>Magnoliopsida</taxon>
        <taxon>eudicotyledons</taxon>
        <taxon>Gunneridae</taxon>
        <taxon>Pentapetalae</taxon>
        <taxon>rosids</taxon>
        <taxon>fabids</taxon>
        <taxon>Fabales</taxon>
        <taxon>Fabaceae</taxon>
        <taxon>Papilionoideae</taxon>
        <taxon>50 kb inversion clade</taxon>
        <taxon>NPAAA clade</taxon>
        <taxon>indigoferoid/millettioid clade</taxon>
        <taxon>Phaseoleae</taxon>
        <taxon>Flemingia</taxon>
    </lineage>
</organism>
<sequence>MRDAAEMLFSPGPTRLGDPQTPSASYHIPYDTPYLQQQFMTGLGVDLRSHFSGEASSSAGVVTPAGRRNPHRLARTMRPPCGTSSRHHGHAQQIPSHDEDNDDDDSDDEDVHMDEAEDDDGSDDDDEDYDSDDDDGDDDDDDDGNDDDGDDDP</sequence>
<gene>
    <name evidence="2" type="ORF">Fmac_028771</name>
</gene>
<reference evidence="2 3" key="1">
    <citation type="submission" date="2024-08" db="EMBL/GenBank/DDBJ databases">
        <title>Insights into the chromosomal genome structure of Flemingia macrophylla.</title>
        <authorList>
            <person name="Ding Y."/>
            <person name="Zhao Y."/>
            <person name="Bi W."/>
            <person name="Wu M."/>
            <person name="Zhao G."/>
            <person name="Gong Y."/>
            <person name="Li W."/>
            <person name="Zhang P."/>
        </authorList>
    </citation>
    <scope>NUCLEOTIDE SEQUENCE [LARGE SCALE GENOMIC DNA]</scope>
    <source>
        <strain evidence="2">DYQJB</strain>
        <tissue evidence="2">Leaf</tissue>
    </source>
</reference>